<name>A0A1T4RW12_9HYPH</name>
<dbReference type="AlphaFoldDB" id="A0A1T4RW12"/>
<dbReference type="OrthoDB" id="8129183at2"/>
<evidence type="ECO:0000313" key="2">
    <source>
        <dbReference type="Proteomes" id="UP000190092"/>
    </source>
</evidence>
<protein>
    <submittedName>
        <fullName evidence="1">Uncharacterized protein</fullName>
    </submittedName>
</protein>
<proteinExistence type="predicted"/>
<keyword evidence="2" id="KW-1185">Reference proteome</keyword>
<dbReference type="STRING" id="225324.SAMN02745126_04101"/>
<gene>
    <name evidence="1" type="ORF">SAMN02745126_04101</name>
</gene>
<organism evidence="1 2">
    <name type="scientific">Enhydrobacter aerosaccus</name>
    <dbReference type="NCBI Taxonomy" id="225324"/>
    <lineage>
        <taxon>Bacteria</taxon>
        <taxon>Pseudomonadati</taxon>
        <taxon>Pseudomonadota</taxon>
        <taxon>Alphaproteobacteria</taxon>
        <taxon>Hyphomicrobiales</taxon>
        <taxon>Enhydrobacter</taxon>
    </lineage>
</organism>
<dbReference type="RefSeq" id="WP_085935790.1">
    <property type="nucleotide sequence ID" value="NZ_FUWJ01000006.1"/>
</dbReference>
<dbReference type="Proteomes" id="UP000190092">
    <property type="component" value="Unassembled WGS sequence"/>
</dbReference>
<reference evidence="2" key="1">
    <citation type="submission" date="2017-02" db="EMBL/GenBank/DDBJ databases">
        <authorList>
            <person name="Varghese N."/>
            <person name="Submissions S."/>
        </authorList>
    </citation>
    <scope>NUCLEOTIDE SEQUENCE [LARGE SCALE GENOMIC DNA]</scope>
    <source>
        <strain evidence="2">ATCC 27094</strain>
    </source>
</reference>
<evidence type="ECO:0000313" key="1">
    <source>
        <dbReference type="EMBL" id="SKA20194.1"/>
    </source>
</evidence>
<sequence>MRKMVQIAPSSLEALALLQSDSGKTFQALMDEAIADLLKKHKRPVGMKEMFAQSLARGGRPAKRG</sequence>
<accession>A0A1T4RW12</accession>
<dbReference type="EMBL" id="FUWJ01000006">
    <property type="protein sequence ID" value="SKA20194.1"/>
    <property type="molecule type" value="Genomic_DNA"/>
</dbReference>